<feature type="domain" description="Arabinosyltransferase C-terminal" evidence="1">
    <location>
        <begin position="1"/>
        <end position="109"/>
    </location>
</feature>
<dbReference type="InterPro" id="IPR032731">
    <property type="entry name" value="Arabino_trans_C"/>
</dbReference>
<comment type="caution">
    <text evidence="2">The sequence shown here is derived from an EMBL/GenBank/DDBJ whole genome shotgun (WGS) entry which is preliminary data.</text>
</comment>
<proteinExistence type="predicted"/>
<reference evidence="2 3" key="1">
    <citation type="submission" date="2020-04" db="EMBL/GenBank/DDBJ databases">
        <title>MicrobeNet Type strains.</title>
        <authorList>
            <person name="Nicholson A.C."/>
        </authorList>
    </citation>
    <scope>NUCLEOTIDE SEQUENCE [LARGE SCALE GENOMIC DNA]</scope>
    <source>
        <strain evidence="2 3">JCM 3332</strain>
    </source>
</reference>
<dbReference type="AlphaFoldDB" id="A0A846YEV8"/>
<gene>
    <name evidence="2" type="ORF">HGA15_13930</name>
</gene>
<organism evidence="2 3">
    <name type="scientific">Nocardia flavorosea</name>
    <dbReference type="NCBI Taxonomy" id="53429"/>
    <lineage>
        <taxon>Bacteria</taxon>
        <taxon>Bacillati</taxon>
        <taxon>Actinomycetota</taxon>
        <taxon>Actinomycetes</taxon>
        <taxon>Mycobacteriales</taxon>
        <taxon>Nocardiaceae</taxon>
        <taxon>Nocardia</taxon>
    </lineage>
</organism>
<name>A0A846YEV8_9NOCA</name>
<dbReference type="Pfam" id="PF14896">
    <property type="entry name" value="Arabino_trans_C"/>
    <property type="match status" value="1"/>
</dbReference>
<protein>
    <recommendedName>
        <fullName evidence="1">Arabinosyltransferase C-terminal domain-containing protein</fullName>
    </recommendedName>
</protein>
<dbReference type="Gene3D" id="3.40.190.160">
    <property type="match status" value="1"/>
</dbReference>
<dbReference type="Proteomes" id="UP000570678">
    <property type="component" value="Unassembled WGS sequence"/>
</dbReference>
<accession>A0A846YEV8</accession>
<dbReference type="EMBL" id="JAAXOT010000006">
    <property type="protein sequence ID" value="NKY57235.1"/>
    <property type="molecule type" value="Genomic_DNA"/>
</dbReference>
<evidence type="ECO:0000259" key="1">
    <source>
        <dbReference type="Pfam" id="PF14896"/>
    </source>
</evidence>
<dbReference type="RefSeq" id="WP_084492746.1">
    <property type="nucleotide sequence ID" value="NZ_JARWNH010000333.1"/>
</dbReference>
<evidence type="ECO:0000313" key="2">
    <source>
        <dbReference type="EMBL" id="NKY57235.1"/>
    </source>
</evidence>
<keyword evidence="3" id="KW-1185">Reference proteome</keyword>
<evidence type="ECO:0000313" key="3">
    <source>
        <dbReference type="Proteomes" id="UP000570678"/>
    </source>
</evidence>
<sequence>MDRLVGLQFPCQQPMRHRYGVAETPEYRITPEFSATIMTTNWQSHASGGPLGYAELLTRSAVMPSYLRDDWKRNWGEIHRLVPYDPAATEARPSTNTVRRSGLWNPGPLNFAIR</sequence>